<proteinExistence type="predicted"/>
<evidence type="ECO:0000256" key="1">
    <source>
        <dbReference type="SAM" id="MobiDB-lite"/>
    </source>
</evidence>
<feature type="compositionally biased region" description="Polar residues" evidence="1">
    <location>
        <begin position="49"/>
        <end position="60"/>
    </location>
</feature>
<name>A0A7I8LDD2_SPIIN</name>
<dbReference type="AlphaFoldDB" id="A0A7I8LDD2"/>
<gene>
    <name evidence="2" type="ORF">SI8410_14018538</name>
</gene>
<sequence>MITFIIFFHLIVASRRKKEENQGLINDILMLKIVMEKRLPRVHQDHHGSNITRPKTSAQQGLWCRRQNDISTRRTRIRQKSISAW</sequence>
<dbReference type="EMBL" id="LR746277">
    <property type="protein sequence ID" value="CAA7407860.1"/>
    <property type="molecule type" value="Genomic_DNA"/>
</dbReference>
<dbReference type="Proteomes" id="UP000663760">
    <property type="component" value="Chromosome 14"/>
</dbReference>
<accession>A0A7I8LDD2</accession>
<feature type="region of interest" description="Disordered" evidence="1">
    <location>
        <begin position="44"/>
        <end position="65"/>
    </location>
</feature>
<evidence type="ECO:0000313" key="2">
    <source>
        <dbReference type="EMBL" id="CAA7407860.1"/>
    </source>
</evidence>
<reference evidence="2" key="1">
    <citation type="submission" date="2020-02" db="EMBL/GenBank/DDBJ databases">
        <authorList>
            <person name="Scholz U."/>
            <person name="Mascher M."/>
            <person name="Fiebig A."/>
        </authorList>
    </citation>
    <scope>NUCLEOTIDE SEQUENCE</scope>
</reference>
<keyword evidence="3" id="KW-1185">Reference proteome</keyword>
<organism evidence="2 3">
    <name type="scientific">Spirodela intermedia</name>
    <name type="common">Intermediate duckweed</name>
    <dbReference type="NCBI Taxonomy" id="51605"/>
    <lineage>
        <taxon>Eukaryota</taxon>
        <taxon>Viridiplantae</taxon>
        <taxon>Streptophyta</taxon>
        <taxon>Embryophyta</taxon>
        <taxon>Tracheophyta</taxon>
        <taxon>Spermatophyta</taxon>
        <taxon>Magnoliopsida</taxon>
        <taxon>Liliopsida</taxon>
        <taxon>Araceae</taxon>
        <taxon>Lemnoideae</taxon>
        <taxon>Spirodela</taxon>
    </lineage>
</organism>
<protein>
    <submittedName>
        <fullName evidence="2">Uncharacterized protein</fullName>
    </submittedName>
</protein>
<evidence type="ECO:0000313" key="3">
    <source>
        <dbReference type="Proteomes" id="UP000663760"/>
    </source>
</evidence>